<sequence>MNDMGNYIKRLMSGINWYINLEDCYLAVEDELNSLLESEKRKHSEIESQMNSKIKELTSLTEEYQTMKVSLEENLRREESNKLADAIMNGDTISKLQKAKNALVEIITGLTDQASLLRNQLENMRELKGNIRVFCRVRPFLSDVDARGADGSVISYPTSVKSLGRGIDLMYSAQKYCFTFDKVFAHESSQDDVFVEISQLVQSALDGYKALFKRKQGLTKGLYREDDESEGFESEREERREEVCIFAYGQTGSGKTYTMMGKPEAPEQKGLIPRSLEQIFETSQSLQCQGWTYKIQASMLEIYTETIRDLLSPNRSTSTYLSLLNKQYTIMLDSAAARSRSVGKTQMNEQSSRSHFVSTLRISETFVDLTLSLQATEEQGQGVLDLIDLAGSERLAKSGSTGDRLKENQARIASHLC</sequence>
<keyword evidence="5 6" id="KW-0505">Motor protein</keyword>
<feature type="coiled-coil region" evidence="8">
    <location>
        <begin position="29"/>
        <end position="81"/>
    </location>
</feature>
<organism evidence="10 11">
    <name type="scientific">Vanilla planifolia</name>
    <name type="common">Vanilla</name>
    <dbReference type="NCBI Taxonomy" id="51239"/>
    <lineage>
        <taxon>Eukaryota</taxon>
        <taxon>Viridiplantae</taxon>
        <taxon>Streptophyta</taxon>
        <taxon>Embryophyta</taxon>
        <taxon>Tracheophyta</taxon>
        <taxon>Spermatophyta</taxon>
        <taxon>Magnoliopsida</taxon>
        <taxon>Liliopsida</taxon>
        <taxon>Asparagales</taxon>
        <taxon>Orchidaceae</taxon>
        <taxon>Vanilloideae</taxon>
        <taxon>Vanilleae</taxon>
        <taxon>Vanilla</taxon>
    </lineage>
</organism>
<dbReference type="PANTHER" id="PTHR47972">
    <property type="entry name" value="KINESIN-LIKE PROTEIN KLP-3"/>
    <property type="match status" value="1"/>
</dbReference>
<dbReference type="PROSITE" id="PS00411">
    <property type="entry name" value="KINESIN_MOTOR_1"/>
    <property type="match status" value="1"/>
</dbReference>
<dbReference type="PANTHER" id="PTHR47972:SF45">
    <property type="entry name" value="PROTEIN CLARET SEGREGATIONAL"/>
    <property type="match status" value="1"/>
</dbReference>
<keyword evidence="4 6" id="KW-0067">ATP-binding</keyword>
<dbReference type="Gene3D" id="3.40.850.10">
    <property type="entry name" value="Kinesin motor domain"/>
    <property type="match status" value="1"/>
</dbReference>
<comment type="similarity">
    <text evidence="1">Belongs to the TRAFAC class myosin-kinesin ATPase superfamily. Kinesin family. KIN-14 subfamily.</text>
</comment>
<evidence type="ECO:0000256" key="2">
    <source>
        <dbReference type="ARBA" id="ARBA00022701"/>
    </source>
</evidence>
<name>A0A835PB10_VANPL</name>
<dbReference type="InterPro" id="IPR027640">
    <property type="entry name" value="Kinesin-like_fam"/>
</dbReference>
<accession>A0A835PB10</accession>
<dbReference type="AlphaFoldDB" id="A0A835PB10"/>
<evidence type="ECO:0000256" key="5">
    <source>
        <dbReference type="ARBA" id="ARBA00023175"/>
    </source>
</evidence>
<dbReference type="GO" id="GO:0005524">
    <property type="term" value="F:ATP binding"/>
    <property type="evidence" value="ECO:0007669"/>
    <property type="project" value="UniProtKB-UniRule"/>
</dbReference>
<dbReference type="SMART" id="SM00129">
    <property type="entry name" value="KISc"/>
    <property type="match status" value="1"/>
</dbReference>
<gene>
    <name evidence="10" type="ORF">HPP92_026932</name>
</gene>
<evidence type="ECO:0000313" key="11">
    <source>
        <dbReference type="Proteomes" id="UP000636800"/>
    </source>
</evidence>
<evidence type="ECO:0000256" key="8">
    <source>
        <dbReference type="SAM" id="Coils"/>
    </source>
</evidence>
<keyword evidence="3 6" id="KW-0547">Nucleotide-binding</keyword>
<dbReference type="PROSITE" id="PS50067">
    <property type="entry name" value="KINESIN_MOTOR_2"/>
    <property type="match status" value="1"/>
</dbReference>
<feature type="domain" description="Kinesin motor" evidence="9">
    <location>
        <begin position="130"/>
        <end position="417"/>
    </location>
</feature>
<dbReference type="Proteomes" id="UP000636800">
    <property type="component" value="Unassembled WGS sequence"/>
</dbReference>
<dbReference type="PRINTS" id="PR00380">
    <property type="entry name" value="KINESINHEAVY"/>
</dbReference>
<dbReference type="InterPro" id="IPR027417">
    <property type="entry name" value="P-loop_NTPase"/>
</dbReference>
<dbReference type="SUPFAM" id="SSF52540">
    <property type="entry name" value="P-loop containing nucleoside triphosphate hydrolases"/>
    <property type="match status" value="2"/>
</dbReference>
<dbReference type="InterPro" id="IPR019821">
    <property type="entry name" value="Kinesin_motor_CS"/>
</dbReference>
<keyword evidence="2 7" id="KW-0493">Microtubule</keyword>
<evidence type="ECO:0000256" key="4">
    <source>
        <dbReference type="ARBA" id="ARBA00022840"/>
    </source>
</evidence>
<dbReference type="Pfam" id="PF00225">
    <property type="entry name" value="Kinesin"/>
    <property type="match status" value="1"/>
</dbReference>
<dbReference type="GO" id="GO:0007018">
    <property type="term" value="P:microtubule-based movement"/>
    <property type="evidence" value="ECO:0007669"/>
    <property type="project" value="InterPro"/>
</dbReference>
<dbReference type="InterPro" id="IPR001752">
    <property type="entry name" value="Kinesin_motor_dom"/>
</dbReference>
<evidence type="ECO:0000259" key="9">
    <source>
        <dbReference type="PROSITE" id="PS50067"/>
    </source>
</evidence>
<evidence type="ECO:0000256" key="7">
    <source>
        <dbReference type="RuleBase" id="RU000394"/>
    </source>
</evidence>
<dbReference type="Pfam" id="PF16796">
    <property type="entry name" value="Microtub_bd"/>
    <property type="match status" value="1"/>
</dbReference>
<dbReference type="InterPro" id="IPR031852">
    <property type="entry name" value="Vik1/Cik1_MT-bd"/>
</dbReference>
<dbReference type="InterPro" id="IPR036961">
    <property type="entry name" value="Kinesin_motor_dom_sf"/>
</dbReference>
<evidence type="ECO:0000256" key="6">
    <source>
        <dbReference type="PROSITE-ProRule" id="PRU00283"/>
    </source>
</evidence>
<dbReference type="GO" id="GO:0008017">
    <property type="term" value="F:microtubule binding"/>
    <property type="evidence" value="ECO:0007669"/>
    <property type="project" value="InterPro"/>
</dbReference>
<dbReference type="EMBL" id="JADCNL010000121">
    <property type="protein sequence ID" value="KAG0450350.1"/>
    <property type="molecule type" value="Genomic_DNA"/>
</dbReference>
<feature type="binding site" evidence="6">
    <location>
        <begin position="249"/>
        <end position="256"/>
    </location>
    <ligand>
        <name>ATP</name>
        <dbReference type="ChEBI" id="CHEBI:30616"/>
    </ligand>
</feature>
<dbReference type="GO" id="GO:0005874">
    <property type="term" value="C:microtubule"/>
    <property type="evidence" value="ECO:0007669"/>
    <property type="project" value="UniProtKB-KW"/>
</dbReference>
<reference evidence="10 11" key="1">
    <citation type="journal article" date="2020" name="Nat. Food">
        <title>A phased Vanilla planifolia genome enables genetic improvement of flavour and production.</title>
        <authorList>
            <person name="Hasing T."/>
            <person name="Tang H."/>
            <person name="Brym M."/>
            <person name="Khazi F."/>
            <person name="Huang T."/>
            <person name="Chambers A.H."/>
        </authorList>
    </citation>
    <scope>NUCLEOTIDE SEQUENCE [LARGE SCALE GENOMIC DNA]</scope>
    <source>
        <tissue evidence="10">Leaf</tissue>
    </source>
</reference>
<comment type="caution">
    <text evidence="10">The sequence shown here is derived from an EMBL/GenBank/DDBJ whole genome shotgun (WGS) entry which is preliminary data.</text>
</comment>
<keyword evidence="8" id="KW-0175">Coiled coil</keyword>
<protein>
    <recommendedName>
        <fullName evidence="7">Kinesin-like protein</fullName>
    </recommendedName>
</protein>
<proteinExistence type="inferred from homology"/>
<evidence type="ECO:0000256" key="3">
    <source>
        <dbReference type="ARBA" id="ARBA00022741"/>
    </source>
</evidence>
<evidence type="ECO:0000313" key="10">
    <source>
        <dbReference type="EMBL" id="KAG0450350.1"/>
    </source>
</evidence>
<keyword evidence="11" id="KW-1185">Reference proteome</keyword>
<dbReference type="GO" id="GO:0003777">
    <property type="term" value="F:microtubule motor activity"/>
    <property type="evidence" value="ECO:0007669"/>
    <property type="project" value="InterPro"/>
</dbReference>
<evidence type="ECO:0000256" key="1">
    <source>
        <dbReference type="ARBA" id="ARBA00010899"/>
    </source>
</evidence>